<dbReference type="PROSITE" id="PS00061">
    <property type="entry name" value="ADH_SHORT"/>
    <property type="match status" value="1"/>
</dbReference>
<dbReference type="PANTHER" id="PTHR45024:SF2">
    <property type="entry name" value="SCP2 DOMAIN-CONTAINING PROTEIN"/>
    <property type="match status" value="1"/>
</dbReference>
<reference evidence="5 6" key="1">
    <citation type="submission" date="2016-06" db="EMBL/GenBank/DDBJ databases">
        <authorList>
            <person name="Sutton G."/>
            <person name="Brinkac L."/>
            <person name="Sanka R."/>
            <person name="Adams M."/>
            <person name="Lau E."/>
            <person name="Sam S."/>
            <person name="Sreng N."/>
            <person name="Him V."/>
            <person name="Kerleguer A."/>
            <person name="Cheng S."/>
        </authorList>
    </citation>
    <scope>NUCLEOTIDE SEQUENCE [LARGE SCALE GENOMIC DNA]</scope>
    <source>
        <strain evidence="5 6">E2978</strain>
    </source>
</reference>
<gene>
    <name evidence="5" type="ORF">A5672_06630</name>
</gene>
<dbReference type="EMBL" id="LZIT01000003">
    <property type="protein sequence ID" value="OBG47734.1"/>
    <property type="molecule type" value="Genomic_DNA"/>
</dbReference>
<dbReference type="InterPro" id="IPR036291">
    <property type="entry name" value="NAD(P)-bd_dom_sf"/>
</dbReference>
<dbReference type="SMART" id="SM00822">
    <property type="entry name" value="PKS_KR"/>
    <property type="match status" value="1"/>
</dbReference>
<dbReference type="InterPro" id="IPR057326">
    <property type="entry name" value="KR_dom"/>
</dbReference>
<sequence>MVSIPSPELRFDDQVAVITGAGGGLGRQYALLLAARGARVVVNDTGGSVTGDGADGGAADAVVAEIRRAGGQAVADAHSVASPEGGRAIVDTALRAWGRVDIVINNAGIVGDAPFEDMTADRLDPLVDVHLKGAFYVTRPAWTVMRDRRYGRILNTCSAAGILGAERMSNYGAAKTGLIGFTRVLAAEGAEHHIKVNAIAPIAATRMMAHSVDGASGGPAAEHDAAAQAVLDDLVGQYLRRLDPALVAPVAAFLTHLDCPVSGEIFTVGAGHVARFFIGRTRGFHRDGLSVEDVRDHLAEIRDEAGYTVPGGPADEMRELFATIAAPNVE</sequence>
<comment type="similarity">
    <text evidence="1 3">Belongs to the short-chain dehydrogenases/reductases (SDR) family.</text>
</comment>
<dbReference type="PRINTS" id="PR00080">
    <property type="entry name" value="SDRFAMILY"/>
</dbReference>
<dbReference type="PRINTS" id="PR00081">
    <property type="entry name" value="GDHRDH"/>
</dbReference>
<evidence type="ECO:0000259" key="4">
    <source>
        <dbReference type="SMART" id="SM00822"/>
    </source>
</evidence>
<dbReference type="GO" id="GO:0016491">
    <property type="term" value="F:oxidoreductase activity"/>
    <property type="evidence" value="ECO:0007669"/>
    <property type="project" value="UniProtKB-KW"/>
</dbReference>
<comment type="caution">
    <text evidence="5">The sequence shown here is derived from an EMBL/GenBank/DDBJ whole genome shotgun (WGS) entry which is preliminary data.</text>
</comment>
<protein>
    <submittedName>
        <fullName evidence="5">Short-chain dehydrogenase</fullName>
    </submittedName>
</protein>
<proteinExistence type="inferred from homology"/>
<evidence type="ECO:0000256" key="2">
    <source>
        <dbReference type="ARBA" id="ARBA00023002"/>
    </source>
</evidence>
<dbReference type="AlphaFoldDB" id="A0ABD6P6C0"/>
<evidence type="ECO:0000313" key="5">
    <source>
        <dbReference type="EMBL" id="OBG47734.1"/>
    </source>
</evidence>
<name>A0ABD6P6C0_9MYCO</name>
<evidence type="ECO:0000256" key="1">
    <source>
        <dbReference type="ARBA" id="ARBA00006484"/>
    </source>
</evidence>
<evidence type="ECO:0000313" key="6">
    <source>
        <dbReference type="Proteomes" id="UP000092086"/>
    </source>
</evidence>
<dbReference type="PANTHER" id="PTHR45024">
    <property type="entry name" value="DEHYDROGENASES, SHORT CHAIN"/>
    <property type="match status" value="1"/>
</dbReference>
<dbReference type="RefSeq" id="WP_068205907.1">
    <property type="nucleotide sequence ID" value="NZ_LZIT01000003.1"/>
</dbReference>
<feature type="domain" description="Ketoreductase" evidence="4">
    <location>
        <begin position="14"/>
        <end position="205"/>
    </location>
</feature>
<dbReference type="Pfam" id="PF00106">
    <property type="entry name" value="adh_short"/>
    <property type="match status" value="1"/>
</dbReference>
<dbReference type="InterPro" id="IPR051687">
    <property type="entry name" value="Peroxisomal_Beta-Oxidation"/>
</dbReference>
<organism evidence="5 6">
    <name type="scientific">Mycobacterium alsense</name>
    <dbReference type="NCBI Taxonomy" id="324058"/>
    <lineage>
        <taxon>Bacteria</taxon>
        <taxon>Bacillati</taxon>
        <taxon>Actinomycetota</taxon>
        <taxon>Actinomycetes</taxon>
        <taxon>Mycobacteriales</taxon>
        <taxon>Mycobacteriaceae</taxon>
        <taxon>Mycobacterium</taxon>
    </lineage>
</organism>
<dbReference type="InterPro" id="IPR020904">
    <property type="entry name" value="Sc_DH/Rdtase_CS"/>
</dbReference>
<dbReference type="Proteomes" id="UP000092086">
    <property type="component" value="Unassembled WGS sequence"/>
</dbReference>
<dbReference type="InterPro" id="IPR002347">
    <property type="entry name" value="SDR_fam"/>
</dbReference>
<dbReference type="Gene3D" id="3.40.50.720">
    <property type="entry name" value="NAD(P)-binding Rossmann-like Domain"/>
    <property type="match status" value="1"/>
</dbReference>
<accession>A0ABD6P6C0</accession>
<keyword evidence="2" id="KW-0560">Oxidoreductase</keyword>
<dbReference type="SUPFAM" id="SSF51735">
    <property type="entry name" value="NAD(P)-binding Rossmann-fold domains"/>
    <property type="match status" value="1"/>
</dbReference>
<evidence type="ECO:0000256" key="3">
    <source>
        <dbReference type="RuleBase" id="RU000363"/>
    </source>
</evidence>